<feature type="domain" description="EF-hand" evidence="5">
    <location>
        <begin position="60"/>
        <end position="95"/>
    </location>
</feature>
<dbReference type="PROSITE" id="PS50222">
    <property type="entry name" value="EF_HAND_2"/>
    <property type="match status" value="3"/>
</dbReference>
<organism evidence="6 7">
    <name type="scientific">Linum trigynum</name>
    <dbReference type="NCBI Taxonomy" id="586398"/>
    <lineage>
        <taxon>Eukaryota</taxon>
        <taxon>Viridiplantae</taxon>
        <taxon>Streptophyta</taxon>
        <taxon>Embryophyta</taxon>
        <taxon>Tracheophyta</taxon>
        <taxon>Spermatophyta</taxon>
        <taxon>Magnoliopsida</taxon>
        <taxon>eudicotyledons</taxon>
        <taxon>Gunneridae</taxon>
        <taxon>Pentapetalae</taxon>
        <taxon>rosids</taxon>
        <taxon>fabids</taxon>
        <taxon>Malpighiales</taxon>
        <taxon>Linaceae</taxon>
        <taxon>Linum</taxon>
    </lineage>
</organism>
<feature type="region of interest" description="Disordered" evidence="4">
    <location>
        <begin position="1"/>
        <end position="22"/>
    </location>
</feature>
<evidence type="ECO:0000313" key="6">
    <source>
        <dbReference type="EMBL" id="CAL1410976.1"/>
    </source>
</evidence>
<dbReference type="AlphaFoldDB" id="A0AAV2GJN8"/>
<feature type="compositionally biased region" description="Low complexity" evidence="4">
    <location>
        <begin position="37"/>
        <end position="57"/>
    </location>
</feature>
<evidence type="ECO:0000256" key="4">
    <source>
        <dbReference type="SAM" id="MobiDB-lite"/>
    </source>
</evidence>
<dbReference type="Proteomes" id="UP001497516">
    <property type="component" value="Chromosome 9"/>
</dbReference>
<keyword evidence="2" id="KW-0677">Repeat</keyword>
<evidence type="ECO:0000256" key="1">
    <source>
        <dbReference type="ARBA" id="ARBA00022723"/>
    </source>
</evidence>
<accession>A0AAV2GJN8</accession>
<dbReference type="PROSITE" id="PS00018">
    <property type="entry name" value="EF_HAND_1"/>
    <property type="match status" value="3"/>
</dbReference>
<feature type="domain" description="EF-hand" evidence="5">
    <location>
        <begin position="169"/>
        <end position="199"/>
    </location>
</feature>
<dbReference type="FunFam" id="1.10.238.10:FF:000001">
    <property type="entry name" value="Calmodulin 1"/>
    <property type="match status" value="1"/>
</dbReference>
<dbReference type="InterPro" id="IPR002048">
    <property type="entry name" value="EF_hand_dom"/>
</dbReference>
<name>A0AAV2GJN8_9ROSI</name>
<dbReference type="SMART" id="SM00054">
    <property type="entry name" value="EFh"/>
    <property type="match status" value="3"/>
</dbReference>
<reference evidence="6 7" key="1">
    <citation type="submission" date="2024-04" db="EMBL/GenBank/DDBJ databases">
        <authorList>
            <person name="Fracassetti M."/>
        </authorList>
    </citation>
    <scope>NUCLEOTIDE SEQUENCE [LARGE SCALE GENOMIC DNA]</scope>
</reference>
<feature type="domain" description="EF-hand" evidence="5">
    <location>
        <begin position="97"/>
        <end position="132"/>
    </location>
</feature>
<keyword evidence="1" id="KW-0479">Metal-binding</keyword>
<evidence type="ECO:0000256" key="2">
    <source>
        <dbReference type="ARBA" id="ARBA00022737"/>
    </source>
</evidence>
<dbReference type="CDD" id="cd00051">
    <property type="entry name" value="EFh"/>
    <property type="match status" value="2"/>
</dbReference>
<evidence type="ECO:0000259" key="5">
    <source>
        <dbReference type="PROSITE" id="PS50222"/>
    </source>
</evidence>
<evidence type="ECO:0000313" key="7">
    <source>
        <dbReference type="Proteomes" id="UP001497516"/>
    </source>
</evidence>
<evidence type="ECO:0000256" key="3">
    <source>
        <dbReference type="ARBA" id="ARBA00022837"/>
    </source>
</evidence>
<gene>
    <name evidence="6" type="ORF">LTRI10_LOCUS50358</name>
</gene>
<dbReference type="PANTHER" id="PTHR10891">
    <property type="entry name" value="EF-HAND CALCIUM-BINDING DOMAIN CONTAINING PROTEIN"/>
    <property type="match status" value="1"/>
</dbReference>
<dbReference type="Gene3D" id="1.10.238.10">
    <property type="entry name" value="EF-hand"/>
    <property type="match status" value="2"/>
</dbReference>
<dbReference type="SUPFAM" id="SSF47473">
    <property type="entry name" value="EF-hand"/>
    <property type="match status" value="1"/>
</dbReference>
<keyword evidence="3" id="KW-0106">Calcium</keyword>
<dbReference type="GO" id="GO:0005509">
    <property type="term" value="F:calcium ion binding"/>
    <property type="evidence" value="ECO:0007669"/>
    <property type="project" value="InterPro"/>
</dbReference>
<dbReference type="InterPro" id="IPR039647">
    <property type="entry name" value="EF_hand_pair_protein_CML-like"/>
</dbReference>
<dbReference type="Pfam" id="PF13499">
    <property type="entry name" value="EF-hand_7"/>
    <property type="match status" value="2"/>
</dbReference>
<dbReference type="EMBL" id="OZ034822">
    <property type="protein sequence ID" value="CAL1410976.1"/>
    <property type="molecule type" value="Genomic_DNA"/>
</dbReference>
<dbReference type="InterPro" id="IPR011992">
    <property type="entry name" value="EF-hand-dom_pair"/>
</dbReference>
<feature type="region of interest" description="Disordered" evidence="4">
    <location>
        <begin position="35"/>
        <end position="59"/>
    </location>
</feature>
<sequence>MATTAATAANSPTKRSSSGKGFKFSLPLLRSIHINKSKPNSSPAAAAASPLSSPSAAGRSKEADLLRVFRHFDSDGDGRISGEELGMYFASTTGEAMSKEDAEKVIGEFDGDGDGMLEFGEFVRMVDGDGKDLDGDLRRAFEMFEEDKGEGCITPRGLQRMLVRLGDRKSVDECSAMIRPFDLDGNGVLDYQEFQRMMN</sequence>
<dbReference type="InterPro" id="IPR018247">
    <property type="entry name" value="EF_Hand_1_Ca_BS"/>
</dbReference>
<keyword evidence="7" id="KW-1185">Reference proteome</keyword>
<protein>
    <recommendedName>
        <fullName evidence="5">EF-hand domain-containing protein</fullName>
    </recommendedName>
</protein>
<proteinExistence type="predicted"/>